<evidence type="ECO:0000259" key="8">
    <source>
        <dbReference type="PROSITE" id="PS50112"/>
    </source>
</evidence>
<gene>
    <name evidence="10" type="ORF">Q2T42_17905</name>
</gene>
<dbReference type="InterPro" id="IPR003594">
    <property type="entry name" value="HATPase_dom"/>
</dbReference>
<evidence type="ECO:0000256" key="1">
    <source>
        <dbReference type="ARBA" id="ARBA00000085"/>
    </source>
</evidence>
<organism evidence="10">
    <name type="scientific">Leptolyngbya boryana CZ1</name>
    <dbReference type="NCBI Taxonomy" id="3060204"/>
    <lineage>
        <taxon>Bacteria</taxon>
        <taxon>Bacillati</taxon>
        <taxon>Cyanobacteriota</taxon>
        <taxon>Cyanophyceae</taxon>
        <taxon>Leptolyngbyales</taxon>
        <taxon>Leptolyngbyaceae</taxon>
        <taxon>Leptolyngbya group</taxon>
        <taxon>Leptolyngbya</taxon>
    </lineage>
</organism>
<dbReference type="Gene3D" id="3.30.450.20">
    <property type="entry name" value="PAS domain"/>
    <property type="match status" value="3"/>
</dbReference>
<evidence type="ECO:0000259" key="7">
    <source>
        <dbReference type="PROSITE" id="PS50109"/>
    </source>
</evidence>
<dbReference type="InterPro" id="IPR003661">
    <property type="entry name" value="HisK_dim/P_dom"/>
</dbReference>
<dbReference type="InterPro" id="IPR000700">
    <property type="entry name" value="PAS-assoc_C"/>
</dbReference>
<feature type="domain" description="PAC" evidence="9">
    <location>
        <begin position="346"/>
        <end position="398"/>
    </location>
</feature>
<keyword evidence="4" id="KW-0418">Kinase</keyword>
<evidence type="ECO:0000256" key="6">
    <source>
        <dbReference type="SAM" id="Coils"/>
    </source>
</evidence>
<dbReference type="Pfam" id="PF08447">
    <property type="entry name" value="PAS_3"/>
    <property type="match status" value="2"/>
</dbReference>
<dbReference type="AlphaFoldDB" id="A0AA97AQW3"/>
<comment type="catalytic activity">
    <reaction evidence="1">
        <text>ATP + protein L-histidine = ADP + protein N-phospho-L-histidine.</text>
        <dbReference type="EC" id="2.7.13.3"/>
    </reaction>
</comment>
<dbReference type="PANTHER" id="PTHR43065:SF50">
    <property type="entry name" value="HISTIDINE KINASE"/>
    <property type="match status" value="1"/>
</dbReference>
<reference evidence="10" key="1">
    <citation type="journal article" date="2023" name="Plants (Basel)">
        <title>Genomic Analysis of Leptolyngbya boryana CZ1 Reveals Efficient Carbon Fixation Modules.</title>
        <authorList>
            <person name="Bai X."/>
            <person name="Wang H."/>
            <person name="Cheng W."/>
            <person name="Wang J."/>
            <person name="Ma M."/>
            <person name="Hu H."/>
            <person name="Song Z."/>
            <person name="Ma H."/>
            <person name="Fan Y."/>
            <person name="Du C."/>
            <person name="Xu J."/>
        </authorList>
    </citation>
    <scope>NUCLEOTIDE SEQUENCE</scope>
    <source>
        <strain evidence="10">CZ1</strain>
    </source>
</reference>
<keyword evidence="5" id="KW-0902">Two-component regulatory system</keyword>
<dbReference type="InterPro" id="IPR036097">
    <property type="entry name" value="HisK_dim/P_sf"/>
</dbReference>
<dbReference type="SUPFAM" id="SSF55874">
    <property type="entry name" value="ATPase domain of HSP90 chaperone/DNA topoisomerase II/histidine kinase"/>
    <property type="match status" value="1"/>
</dbReference>
<dbReference type="PROSITE" id="PS50113">
    <property type="entry name" value="PAC"/>
    <property type="match status" value="1"/>
</dbReference>
<dbReference type="PROSITE" id="PS50109">
    <property type="entry name" value="HIS_KIN"/>
    <property type="match status" value="1"/>
</dbReference>
<dbReference type="Pfam" id="PF08448">
    <property type="entry name" value="PAS_4"/>
    <property type="match status" value="1"/>
</dbReference>
<dbReference type="GO" id="GO:0000155">
    <property type="term" value="F:phosphorelay sensor kinase activity"/>
    <property type="evidence" value="ECO:0007669"/>
    <property type="project" value="InterPro"/>
</dbReference>
<dbReference type="InterPro" id="IPR005467">
    <property type="entry name" value="His_kinase_dom"/>
</dbReference>
<dbReference type="SMART" id="SM00086">
    <property type="entry name" value="PAC"/>
    <property type="match status" value="2"/>
</dbReference>
<dbReference type="InterPro" id="IPR013655">
    <property type="entry name" value="PAS_fold_3"/>
</dbReference>
<dbReference type="PRINTS" id="PR00344">
    <property type="entry name" value="BCTRLSENSOR"/>
</dbReference>
<keyword evidence="3" id="KW-0597">Phosphoprotein</keyword>
<dbReference type="SUPFAM" id="SSF55785">
    <property type="entry name" value="PYP-like sensor domain (PAS domain)"/>
    <property type="match status" value="3"/>
</dbReference>
<dbReference type="InterPro" id="IPR000014">
    <property type="entry name" value="PAS"/>
</dbReference>
<dbReference type="SUPFAM" id="SSF47384">
    <property type="entry name" value="Homodimeric domain of signal transducing histidine kinase"/>
    <property type="match status" value="1"/>
</dbReference>
<dbReference type="Pfam" id="PF02518">
    <property type="entry name" value="HATPase_c"/>
    <property type="match status" value="1"/>
</dbReference>
<keyword evidence="4" id="KW-0808">Transferase</keyword>
<evidence type="ECO:0000256" key="3">
    <source>
        <dbReference type="ARBA" id="ARBA00022553"/>
    </source>
</evidence>
<dbReference type="NCBIfam" id="TIGR00229">
    <property type="entry name" value="sensory_box"/>
    <property type="match status" value="1"/>
</dbReference>
<evidence type="ECO:0000259" key="9">
    <source>
        <dbReference type="PROSITE" id="PS50113"/>
    </source>
</evidence>
<dbReference type="CDD" id="cd00130">
    <property type="entry name" value="PAS"/>
    <property type="match status" value="1"/>
</dbReference>
<proteinExistence type="predicted"/>
<dbReference type="InterPro" id="IPR035965">
    <property type="entry name" value="PAS-like_dom_sf"/>
</dbReference>
<dbReference type="SMART" id="SM00091">
    <property type="entry name" value="PAS"/>
    <property type="match status" value="3"/>
</dbReference>
<reference evidence="10" key="2">
    <citation type="submission" date="2023-07" db="EMBL/GenBank/DDBJ databases">
        <authorList>
            <person name="Bai X.-H."/>
            <person name="Wang H.-H."/>
            <person name="Wang J."/>
            <person name="Ma M.-Y."/>
            <person name="Hu H.-H."/>
            <person name="Song Z.-L."/>
            <person name="Ma H.-G."/>
            <person name="Fan Y."/>
            <person name="Du C.-Y."/>
            <person name="Xu J.-C."/>
        </authorList>
    </citation>
    <scope>NUCLEOTIDE SEQUENCE</scope>
    <source>
        <strain evidence="10">CZ1</strain>
    </source>
</reference>
<dbReference type="EC" id="2.7.13.3" evidence="2"/>
<dbReference type="SMART" id="SM00387">
    <property type="entry name" value="HATPase_c"/>
    <property type="match status" value="1"/>
</dbReference>
<sequence>MSVEQWTNPSSSGRDRDYQILLDAIPDLILRIDRNGVCLDYHLPKNFKAYGREFDWYGRRLDEIIPAEVAQQQMEYVASAIATNEMQVYEQQIEWNDEIRYEEVRVRRYSETEALVLVRDISAQKNVEKALTQSEARFQRLATNIPSMIYQFRLEPDGTVSFPFVSRVSERIYEVEPELIQEDPGLLIGQIHPDDRASFEESIRHSAETLEPWKWSGRNVLSSGKIKWIEGHSQPELQIDGAIVWDGIVTDVSDRKQLEAQRQQAECAIAESEARFRSFVENANDLICAFSPTGLFTYISPKVFEISGFLAKELLGKPLSDFIHPEDLHIVQASIEELLKTGERQSAIEFRARRKDGDWYWALCNTSSIRGSNGGVVSILSIVRDISDRKANEEKLRQQAIDLENALQELQKTQAQLIHSEKMSSLGQLVAGIAHEINNPIGFIHGNIIHAMNYFQDLVALIKLYQTHECHSIPDIEAFIEEINLDFIYKDLQSIFDSMQTGTERIREIVLSLRNFSRLDEAQLKPVNIHDGIESTLTILQSRLHQAESKIIVSKFYNQLPKVECFASSLNQVFLQILTNAIDAVSEVCAPVIEIHTEFISANWVRIRILDSGVGIPESVQARMFDPFFTTKPVGKGTGMGLAISYQIVTDQHHGRLKCQSKPGQGTEFTIELPIRQSQ</sequence>
<dbReference type="PROSITE" id="PS50112">
    <property type="entry name" value="PAS"/>
    <property type="match status" value="1"/>
</dbReference>
<dbReference type="EMBL" id="CP130144">
    <property type="protein sequence ID" value="WNZ43720.1"/>
    <property type="molecule type" value="Genomic_DNA"/>
</dbReference>
<dbReference type="Gene3D" id="1.10.287.130">
    <property type="match status" value="1"/>
</dbReference>
<feature type="coiled-coil region" evidence="6">
    <location>
        <begin position="389"/>
        <end position="423"/>
    </location>
</feature>
<accession>A0AA97AQW3</accession>
<evidence type="ECO:0000256" key="5">
    <source>
        <dbReference type="ARBA" id="ARBA00023012"/>
    </source>
</evidence>
<evidence type="ECO:0000256" key="2">
    <source>
        <dbReference type="ARBA" id="ARBA00012438"/>
    </source>
</evidence>
<evidence type="ECO:0000256" key="4">
    <source>
        <dbReference type="ARBA" id="ARBA00022777"/>
    </source>
</evidence>
<dbReference type="InterPro" id="IPR036890">
    <property type="entry name" value="HATPase_C_sf"/>
</dbReference>
<dbReference type="InterPro" id="IPR004358">
    <property type="entry name" value="Sig_transdc_His_kin-like_C"/>
</dbReference>
<dbReference type="RefSeq" id="WP_287454773.1">
    <property type="nucleotide sequence ID" value="NZ_CP130144.1"/>
</dbReference>
<dbReference type="InterPro" id="IPR013656">
    <property type="entry name" value="PAS_4"/>
</dbReference>
<dbReference type="Gene3D" id="3.30.565.10">
    <property type="entry name" value="Histidine kinase-like ATPase, C-terminal domain"/>
    <property type="match status" value="1"/>
</dbReference>
<keyword evidence="6" id="KW-0175">Coiled coil</keyword>
<name>A0AA97AQW3_LEPBY</name>
<dbReference type="CDD" id="cd00082">
    <property type="entry name" value="HisKA"/>
    <property type="match status" value="1"/>
</dbReference>
<dbReference type="InterPro" id="IPR001610">
    <property type="entry name" value="PAC"/>
</dbReference>
<dbReference type="PANTHER" id="PTHR43065">
    <property type="entry name" value="SENSOR HISTIDINE KINASE"/>
    <property type="match status" value="1"/>
</dbReference>
<protein>
    <recommendedName>
        <fullName evidence="2">histidine kinase</fullName>
        <ecNumber evidence="2">2.7.13.3</ecNumber>
    </recommendedName>
</protein>
<evidence type="ECO:0000313" key="10">
    <source>
        <dbReference type="EMBL" id="WNZ43720.1"/>
    </source>
</evidence>
<feature type="domain" description="PAS" evidence="8">
    <location>
        <begin position="272"/>
        <end position="342"/>
    </location>
</feature>
<feature type="domain" description="Histidine kinase" evidence="7">
    <location>
        <begin position="432"/>
        <end position="677"/>
    </location>
</feature>